<evidence type="ECO:0000313" key="1">
    <source>
        <dbReference type="EMBL" id="CAI6358043.1"/>
    </source>
</evidence>
<dbReference type="Proteomes" id="UP001160148">
    <property type="component" value="Unassembled WGS sequence"/>
</dbReference>
<protein>
    <submittedName>
        <fullName evidence="1">Uncharacterized protein</fullName>
    </submittedName>
</protein>
<proteinExistence type="predicted"/>
<comment type="caution">
    <text evidence="1">The sequence shown here is derived from an EMBL/GenBank/DDBJ whole genome shotgun (WGS) entry which is preliminary data.</text>
</comment>
<dbReference type="AlphaFoldDB" id="A0AAV0WQF5"/>
<gene>
    <name evidence="1" type="ORF">MEUPH1_LOCUS13603</name>
</gene>
<sequence length="127" mass="13722">MADMLEDCTIDVRHTRHRVLVVLVFNSVSINYWHMACPLGHLDMTDVMVRHIGHSRERRICREICMATIGFSGKMEAADTTDGGTAITSAVDAAAATTVSVVLAVDDSAVSTEVVAVTTCRDVITIT</sequence>
<dbReference type="EMBL" id="CARXXK010000002">
    <property type="protein sequence ID" value="CAI6358043.1"/>
    <property type="molecule type" value="Genomic_DNA"/>
</dbReference>
<organism evidence="1 2">
    <name type="scientific">Macrosiphum euphorbiae</name>
    <name type="common">potato aphid</name>
    <dbReference type="NCBI Taxonomy" id="13131"/>
    <lineage>
        <taxon>Eukaryota</taxon>
        <taxon>Metazoa</taxon>
        <taxon>Ecdysozoa</taxon>
        <taxon>Arthropoda</taxon>
        <taxon>Hexapoda</taxon>
        <taxon>Insecta</taxon>
        <taxon>Pterygota</taxon>
        <taxon>Neoptera</taxon>
        <taxon>Paraneoptera</taxon>
        <taxon>Hemiptera</taxon>
        <taxon>Sternorrhyncha</taxon>
        <taxon>Aphidomorpha</taxon>
        <taxon>Aphidoidea</taxon>
        <taxon>Aphididae</taxon>
        <taxon>Macrosiphini</taxon>
        <taxon>Macrosiphum</taxon>
    </lineage>
</organism>
<accession>A0AAV0WQF5</accession>
<reference evidence="1 2" key="1">
    <citation type="submission" date="2023-01" db="EMBL/GenBank/DDBJ databases">
        <authorList>
            <person name="Whitehead M."/>
        </authorList>
    </citation>
    <scope>NUCLEOTIDE SEQUENCE [LARGE SCALE GENOMIC DNA]</scope>
</reference>
<keyword evidence="2" id="KW-1185">Reference proteome</keyword>
<evidence type="ECO:0000313" key="2">
    <source>
        <dbReference type="Proteomes" id="UP001160148"/>
    </source>
</evidence>
<name>A0AAV0WQF5_9HEMI</name>